<accession>A0A4Y7TG74</accession>
<keyword evidence="6" id="KW-0802">TPR repeat</keyword>
<evidence type="ECO:0000256" key="2">
    <source>
        <dbReference type="ARBA" id="ARBA00004906"/>
    </source>
</evidence>
<dbReference type="GO" id="GO:0005737">
    <property type="term" value="C:cytoplasm"/>
    <property type="evidence" value="ECO:0007669"/>
    <property type="project" value="UniProtKB-SubCell"/>
</dbReference>
<dbReference type="InterPro" id="IPR036047">
    <property type="entry name" value="F-box-like_dom_sf"/>
</dbReference>
<keyword evidence="4" id="KW-0963">Cytoplasm</keyword>
<evidence type="ECO:0000256" key="7">
    <source>
        <dbReference type="SAM" id="MobiDB-lite"/>
    </source>
</evidence>
<dbReference type="UniPathway" id="UPA00143"/>
<name>A0A4Y7TG74_COPMI</name>
<comment type="subcellular location">
    <subcellularLocation>
        <location evidence="1">Cytoplasm</location>
    </subcellularLocation>
</comment>
<dbReference type="EMBL" id="QPFP01000013">
    <property type="protein sequence ID" value="TEB33177.1"/>
    <property type="molecule type" value="Genomic_DNA"/>
</dbReference>
<feature type="region of interest" description="Disordered" evidence="7">
    <location>
        <begin position="38"/>
        <end position="102"/>
    </location>
</feature>
<dbReference type="GO" id="GO:0016567">
    <property type="term" value="P:protein ubiquitination"/>
    <property type="evidence" value="ECO:0007669"/>
    <property type="project" value="UniProtKB-UniPathway"/>
</dbReference>
<keyword evidence="10" id="KW-1185">Reference proteome</keyword>
<keyword evidence="5" id="KW-0833">Ubl conjugation pathway</keyword>
<evidence type="ECO:0000256" key="3">
    <source>
        <dbReference type="ARBA" id="ARBA00019775"/>
    </source>
</evidence>
<dbReference type="PROSITE" id="PS50181">
    <property type="entry name" value="FBOX"/>
    <property type="match status" value="1"/>
</dbReference>
<comment type="caution">
    <text evidence="9">The sequence shown here is derived from an EMBL/GenBank/DDBJ whole genome shotgun (WGS) entry which is preliminary data.</text>
</comment>
<dbReference type="SUPFAM" id="SSF81383">
    <property type="entry name" value="F-box domain"/>
    <property type="match status" value="1"/>
</dbReference>
<evidence type="ECO:0000256" key="4">
    <source>
        <dbReference type="ARBA" id="ARBA00022490"/>
    </source>
</evidence>
<dbReference type="Pfam" id="PF19270">
    <property type="entry name" value="FBO_C"/>
    <property type="match status" value="1"/>
</dbReference>
<dbReference type="InterPro" id="IPR036181">
    <property type="entry name" value="MIT_dom_sf"/>
</dbReference>
<dbReference type="InterPro" id="IPR045464">
    <property type="entry name" value="Hrt3/FBXO9_C"/>
</dbReference>
<evidence type="ECO:0000259" key="8">
    <source>
        <dbReference type="PROSITE" id="PS50181"/>
    </source>
</evidence>
<dbReference type="Proteomes" id="UP000298030">
    <property type="component" value="Unassembled WGS sequence"/>
</dbReference>
<feature type="domain" description="F-box" evidence="8">
    <location>
        <begin position="234"/>
        <end position="280"/>
    </location>
</feature>
<evidence type="ECO:0000313" key="10">
    <source>
        <dbReference type="Proteomes" id="UP000298030"/>
    </source>
</evidence>
<evidence type="ECO:0000256" key="5">
    <source>
        <dbReference type="ARBA" id="ARBA00022786"/>
    </source>
</evidence>
<dbReference type="InterPro" id="IPR001810">
    <property type="entry name" value="F-box_dom"/>
</dbReference>
<comment type="pathway">
    <text evidence="2">Protein modification; protein ubiquitination.</text>
</comment>
<dbReference type="SUPFAM" id="SSF116846">
    <property type="entry name" value="MIT domain"/>
    <property type="match status" value="1"/>
</dbReference>
<feature type="compositionally biased region" description="Polar residues" evidence="7">
    <location>
        <begin position="89"/>
        <end position="102"/>
    </location>
</feature>
<dbReference type="AlphaFoldDB" id="A0A4Y7TG74"/>
<evidence type="ECO:0000313" key="9">
    <source>
        <dbReference type="EMBL" id="TEB33177.1"/>
    </source>
</evidence>
<protein>
    <recommendedName>
        <fullName evidence="3">F-box only protein 9</fullName>
    </recommendedName>
</protein>
<feature type="compositionally biased region" description="Basic residues" evidence="7">
    <location>
        <begin position="466"/>
        <end position="480"/>
    </location>
</feature>
<sequence>MRTDGDIHRLSSPLEGSNTNDESVELARFRAEWKAEVERRRNHLDGSAQSTKGKTTEGKEDNTNARREVEKKYLLNKPATRATAAARTSGSTEQAAPTVTSSHPAIRDGIITQAAASEKHERALVYYREAIQHEQNGNLGSALASYRQAFRLHENVDRAFQREQLLKAKPQNYTEKVSGTTVTPTSLDLLAANLQELSVQGASAASRQATAHLAHIIEAWPHDLIFEPEDEQRPVLLNDLPAEIMYLIIRKMAIPTVERFALVCRKARIITLDPVYWSDLVRRTYKPPQLPDAGDLLTVMARYKSNFRQLFISHPRVRIDGLYIAICHYTRPGLSENSWVNVNHLITYHRYLRFYPNGQVLSLLANEELAPQQVIPIMKPTLRMQGFFIGNWYLTGTTLSVVNLMDASGKYIVPGHDDTLLSSDLSSLGFNRHSPSPAPDSAPKAGPAASPSVTAPNGHASSSAHRGGRGGHHSHVHGHGHGASAPEPAQIRYVFDMSLEVRSKPMGRWNRLDLVTYDSVNLETGEVHPVPLKHERPFWFSKVRSYG</sequence>
<dbReference type="GO" id="GO:0019005">
    <property type="term" value="C:SCF ubiquitin ligase complex"/>
    <property type="evidence" value="ECO:0007669"/>
    <property type="project" value="TreeGrafter"/>
</dbReference>
<proteinExistence type="predicted"/>
<feature type="region of interest" description="Disordered" evidence="7">
    <location>
        <begin position="1"/>
        <end position="24"/>
    </location>
</feature>
<feature type="compositionally biased region" description="Low complexity" evidence="7">
    <location>
        <begin position="79"/>
        <end position="88"/>
    </location>
</feature>
<feature type="region of interest" description="Disordered" evidence="7">
    <location>
        <begin position="431"/>
        <end position="487"/>
    </location>
</feature>
<feature type="compositionally biased region" description="Basic and acidic residues" evidence="7">
    <location>
        <begin position="54"/>
        <end position="73"/>
    </location>
</feature>
<feature type="compositionally biased region" description="Low complexity" evidence="7">
    <location>
        <begin position="439"/>
        <end position="465"/>
    </location>
</feature>
<dbReference type="PANTHER" id="PTHR12874">
    <property type="entry name" value="F-BOX ONLY PROTEIN 48-RELATED"/>
    <property type="match status" value="1"/>
</dbReference>
<gene>
    <name evidence="9" type="ORF">FA13DRAFT_1790218</name>
</gene>
<dbReference type="PANTHER" id="PTHR12874:SF9">
    <property type="entry name" value="F-BOX ONLY PROTEIN 48"/>
    <property type="match status" value="1"/>
</dbReference>
<reference evidence="9 10" key="1">
    <citation type="journal article" date="2019" name="Nat. Ecol. Evol.">
        <title>Megaphylogeny resolves global patterns of mushroom evolution.</title>
        <authorList>
            <person name="Varga T."/>
            <person name="Krizsan K."/>
            <person name="Foldi C."/>
            <person name="Dima B."/>
            <person name="Sanchez-Garcia M."/>
            <person name="Sanchez-Ramirez S."/>
            <person name="Szollosi G.J."/>
            <person name="Szarkandi J.G."/>
            <person name="Papp V."/>
            <person name="Albert L."/>
            <person name="Andreopoulos W."/>
            <person name="Angelini C."/>
            <person name="Antonin V."/>
            <person name="Barry K.W."/>
            <person name="Bougher N.L."/>
            <person name="Buchanan P."/>
            <person name="Buyck B."/>
            <person name="Bense V."/>
            <person name="Catcheside P."/>
            <person name="Chovatia M."/>
            <person name="Cooper J."/>
            <person name="Damon W."/>
            <person name="Desjardin D."/>
            <person name="Finy P."/>
            <person name="Geml J."/>
            <person name="Haridas S."/>
            <person name="Hughes K."/>
            <person name="Justo A."/>
            <person name="Karasinski D."/>
            <person name="Kautmanova I."/>
            <person name="Kiss B."/>
            <person name="Kocsube S."/>
            <person name="Kotiranta H."/>
            <person name="LaButti K.M."/>
            <person name="Lechner B.E."/>
            <person name="Liimatainen K."/>
            <person name="Lipzen A."/>
            <person name="Lukacs Z."/>
            <person name="Mihaltcheva S."/>
            <person name="Morgado L.N."/>
            <person name="Niskanen T."/>
            <person name="Noordeloos M.E."/>
            <person name="Ohm R.A."/>
            <person name="Ortiz-Santana B."/>
            <person name="Ovrebo C."/>
            <person name="Racz N."/>
            <person name="Riley R."/>
            <person name="Savchenko A."/>
            <person name="Shiryaev A."/>
            <person name="Soop K."/>
            <person name="Spirin V."/>
            <person name="Szebenyi C."/>
            <person name="Tomsovsky M."/>
            <person name="Tulloss R.E."/>
            <person name="Uehling J."/>
            <person name="Grigoriev I.V."/>
            <person name="Vagvolgyi C."/>
            <person name="Papp T."/>
            <person name="Martin F.M."/>
            <person name="Miettinen O."/>
            <person name="Hibbett D.S."/>
            <person name="Nagy L.G."/>
        </authorList>
    </citation>
    <scope>NUCLEOTIDE SEQUENCE [LARGE SCALE GENOMIC DNA]</scope>
    <source>
        <strain evidence="9 10">FP101781</strain>
    </source>
</reference>
<evidence type="ECO:0000256" key="1">
    <source>
        <dbReference type="ARBA" id="ARBA00004496"/>
    </source>
</evidence>
<evidence type="ECO:0000256" key="6">
    <source>
        <dbReference type="ARBA" id="ARBA00022803"/>
    </source>
</evidence>
<dbReference type="OrthoDB" id="2117972at2759"/>
<dbReference type="STRING" id="71717.A0A4Y7TG74"/>
<organism evidence="9 10">
    <name type="scientific">Coprinellus micaceus</name>
    <name type="common">Glistening ink-cap mushroom</name>
    <name type="synonym">Coprinus micaceus</name>
    <dbReference type="NCBI Taxonomy" id="71717"/>
    <lineage>
        <taxon>Eukaryota</taxon>
        <taxon>Fungi</taxon>
        <taxon>Dikarya</taxon>
        <taxon>Basidiomycota</taxon>
        <taxon>Agaricomycotina</taxon>
        <taxon>Agaricomycetes</taxon>
        <taxon>Agaricomycetidae</taxon>
        <taxon>Agaricales</taxon>
        <taxon>Agaricineae</taxon>
        <taxon>Psathyrellaceae</taxon>
        <taxon>Coprinellus</taxon>
    </lineage>
</organism>
<dbReference type="GO" id="GO:0031146">
    <property type="term" value="P:SCF-dependent proteasomal ubiquitin-dependent protein catabolic process"/>
    <property type="evidence" value="ECO:0007669"/>
    <property type="project" value="TreeGrafter"/>
</dbReference>